<evidence type="ECO:0000313" key="2">
    <source>
        <dbReference type="EMBL" id="ETI58081.1"/>
    </source>
</evidence>
<evidence type="ECO:0000313" key="3">
    <source>
        <dbReference type="Proteomes" id="UP000018857"/>
    </source>
</evidence>
<dbReference type="AlphaFoldDB" id="W1RND5"/>
<comment type="caution">
    <text evidence="2">The sequence shown here is derived from an EMBL/GenBank/DDBJ whole genome shotgun (WGS) entry which is preliminary data.</text>
</comment>
<reference evidence="2 3" key="1">
    <citation type="journal article" date="2014" name="Genome Announc.">
        <title>Draft Genome Sequence of Marinomonas sp. Strain D104, a Polycyclic Aromatic Hydrocarbon-Degrading Bacterium from the Deep-Sea Sediment of the Arctic Ocean.</title>
        <authorList>
            <person name="Dong C."/>
            <person name="Bai X."/>
            <person name="Lai Q."/>
            <person name="Xie Y."/>
            <person name="Chen X."/>
            <person name="Shao Z."/>
        </authorList>
    </citation>
    <scope>NUCLEOTIDE SEQUENCE [LARGE SCALE GENOMIC DNA]</scope>
    <source>
        <strain evidence="2 3">D104</strain>
    </source>
</reference>
<evidence type="ECO:0000256" key="1">
    <source>
        <dbReference type="SAM" id="Phobius"/>
    </source>
</evidence>
<name>W1RND5_9GAMM</name>
<keyword evidence="3" id="KW-1185">Reference proteome</keyword>
<gene>
    <name evidence="2" type="ORF">D104_16060</name>
</gene>
<dbReference type="EMBL" id="AYOZ01000060">
    <property type="protein sequence ID" value="ETI58081.1"/>
    <property type="molecule type" value="Genomic_DNA"/>
</dbReference>
<keyword evidence="1" id="KW-0812">Transmembrane</keyword>
<keyword evidence="1" id="KW-1133">Transmembrane helix</keyword>
<dbReference type="eggNOG" id="ENOG503369W">
    <property type="taxonomic scope" value="Bacteria"/>
</dbReference>
<feature type="transmembrane region" description="Helical" evidence="1">
    <location>
        <begin position="20"/>
        <end position="38"/>
    </location>
</feature>
<keyword evidence="1" id="KW-0472">Membrane</keyword>
<organism evidence="2 3">
    <name type="scientific">Marinomonas profundimaris</name>
    <dbReference type="NCBI Taxonomy" id="1208321"/>
    <lineage>
        <taxon>Bacteria</taxon>
        <taxon>Pseudomonadati</taxon>
        <taxon>Pseudomonadota</taxon>
        <taxon>Gammaproteobacteria</taxon>
        <taxon>Oceanospirillales</taxon>
        <taxon>Oceanospirillaceae</taxon>
        <taxon>Marinomonas</taxon>
    </lineage>
</organism>
<feature type="transmembrane region" description="Helical" evidence="1">
    <location>
        <begin position="50"/>
        <end position="71"/>
    </location>
</feature>
<dbReference type="Gene3D" id="3.30.110.70">
    <property type="entry name" value="Hypothetical protein apc22750. Chain B"/>
    <property type="match status" value="1"/>
</dbReference>
<dbReference type="Proteomes" id="UP000018857">
    <property type="component" value="Unassembled WGS sequence"/>
</dbReference>
<dbReference type="PATRIC" id="fig|1208321.3.peg.3188"/>
<protein>
    <submittedName>
        <fullName evidence="2">Uncharacterized protein</fullName>
    </submittedName>
</protein>
<dbReference type="STRING" id="1208321.D104_16060"/>
<proteinExistence type="predicted"/>
<sequence>MVWSVQCLLAKVLLCVKSHSLGNLLSLYLCKTVMIFGFNGEVDEMIKRIGYWLVLVFPVFLFGCASGSHVITGQQRPEIEVDQVSVFTEMPAFEFEVIGTVRASSDSGFSEDSRKEKATQELKEQAAKIGANGVIVGDVTQLSFRRLGTGVGVSVGSGGGVGTSIGSSFSFPTTEVVGKAIYYPSDGLKTP</sequence>
<accession>W1RND5</accession>